<proteinExistence type="inferred from homology"/>
<dbReference type="PANTHER" id="PTHR13326:SF21">
    <property type="entry name" value="PSEUDOURIDYLATE SYNTHASE PUS7L"/>
    <property type="match status" value="1"/>
</dbReference>
<accession>A0A5Q0UEY1</accession>
<keyword evidence="2 4" id="KW-0819">tRNA processing</keyword>
<dbReference type="InterPro" id="IPR011760">
    <property type="entry name" value="PsdUridine_synth_TruD_insert"/>
</dbReference>
<dbReference type="AlphaFoldDB" id="A0A5Q0UEY1"/>
<dbReference type="GO" id="GO:0031119">
    <property type="term" value="P:tRNA pseudouridine synthesis"/>
    <property type="evidence" value="ECO:0007669"/>
    <property type="project" value="UniProtKB-UniRule"/>
</dbReference>
<keyword evidence="3 4" id="KW-0413">Isomerase</keyword>
<dbReference type="OrthoDB" id="1798at2157"/>
<sequence length="401" mass="46926">MNEEPEETEEMEEDSIIDIDFTKMDWNHYSDTYGIKGEIKEQVDDFIVKELASHDTGEGDHLIVKLRKQNMTTMDAVDKLSKMLHISRNRIGYAGNKDKRAVTEQYVSIQGVEEEEVRNVYTDEFDIEVIGKGGKIGLGNLSANRFEITVRNLKLPADDIKDRSQKIVDELGGKMPNYFGEQRFGSARPITHQVGRLILKGDFEEAVWTYIAKPYDEEYKSIRKVREELWETREVEGAAERFPEKFQYEKTLLYHLTKNPGDYQGAIKRLPEGLQTLFVHAYQSWIFNRTLSRLIEEDWYDEEYEIPLVGYKTEFNDNKPDEVLQEVMEEEEVDRDDFRLPEVPELASEGSLRRAFADFRNFKVAEVEEDDLNMAKNKMRVRFDLPKGCYATVFLREIMKN</sequence>
<reference evidence="7" key="1">
    <citation type="submission" date="2019-05" db="EMBL/GenBank/DDBJ databases">
        <title>Candidatus Nanohalobium constans, a novel model system to study the DPANN nano-sized archaea: genomic and physiological characterization of a nanoarchaeon co-cultured with its chitinotrophic host.</title>
        <authorList>
            <person name="La Cono V."/>
            <person name="Arcadi E."/>
            <person name="Crisafi F."/>
            <person name="Denaro R."/>
            <person name="La Spada G."/>
            <person name="Messina E."/>
            <person name="Smedile F."/>
            <person name="Toshchakov S.V."/>
            <person name="Shevchenko M.A."/>
            <person name="Golyshin P.N."/>
            <person name="Golyshina O.V."/>
            <person name="Ferrer M."/>
            <person name="Rohde M."/>
            <person name="Mushegian A."/>
            <person name="Sorokin D.Y."/>
            <person name="Giuliano L."/>
            <person name="Yakimov M.M."/>
        </authorList>
    </citation>
    <scope>NUCLEOTIDE SEQUENCE [LARGE SCALE GENOMIC DNA]</scope>
    <source>
        <strain evidence="7">LC1Nh</strain>
    </source>
</reference>
<evidence type="ECO:0000256" key="3">
    <source>
        <dbReference type="ARBA" id="ARBA00023235"/>
    </source>
</evidence>
<comment type="function">
    <text evidence="4">Could be responsible for synthesis of pseudouridine from uracil-13 in transfer RNAs.</text>
</comment>
<dbReference type="PROSITE" id="PS50984">
    <property type="entry name" value="TRUD"/>
    <property type="match status" value="1"/>
</dbReference>
<dbReference type="Gene3D" id="3.30.2350.20">
    <property type="entry name" value="TruD, catalytic domain"/>
    <property type="match status" value="3"/>
</dbReference>
<evidence type="ECO:0000256" key="1">
    <source>
        <dbReference type="ARBA" id="ARBA00007953"/>
    </source>
</evidence>
<dbReference type="EC" id="5.4.99.27" evidence="4"/>
<dbReference type="Proteomes" id="UP000377803">
    <property type="component" value="Chromosome"/>
</dbReference>
<evidence type="ECO:0000256" key="2">
    <source>
        <dbReference type="ARBA" id="ARBA00022694"/>
    </source>
</evidence>
<organism evidence="6 7">
    <name type="scientific">Candidatus Nanohalobium constans</name>
    <dbReference type="NCBI Taxonomy" id="2565781"/>
    <lineage>
        <taxon>Archaea</taxon>
        <taxon>Candidatus Nanohalarchaeota</taxon>
        <taxon>Candidatus Nanohalobia</taxon>
        <taxon>Candidatus Nanohalobiales</taxon>
        <taxon>Candidatus Nanohalobiaceae</taxon>
        <taxon>Candidatus Nanohalobium</taxon>
    </lineage>
</organism>
<dbReference type="HAMAP" id="MF_01082">
    <property type="entry name" value="TruD"/>
    <property type="match status" value="1"/>
</dbReference>
<dbReference type="RefSeq" id="WP_153549846.1">
    <property type="nucleotide sequence ID" value="NZ_CP040089.1"/>
</dbReference>
<dbReference type="InterPro" id="IPR020103">
    <property type="entry name" value="PsdUridine_synth_cat_dom_sf"/>
</dbReference>
<evidence type="ECO:0000256" key="4">
    <source>
        <dbReference type="HAMAP-Rule" id="MF_01082"/>
    </source>
</evidence>
<evidence type="ECO:0000259" key="5">
    <source>
        <dbReference type="PROSITE" id="PS50984"/>
    </source>
</evidence>
<comment type="catalytic activity">
    <reaction evidence="4">
        <text>uridine(13) in tRNA = pseudouridine(13) in tRNA</text>
        <dbReference type="Rhea" id="RHEA:42540"/>
        <dbReference type="Rhea" id="RHEA-COMP:10105"/>
        <dbReference type="Rhea" id="RHEA-COMP:10106"/>
        <dbReference type="ChEBI" id="CHEBI:65314"/>
        <dbReference type="ChEBI" id="CHEBI:65315"/>
        <dbReference type="EC" id="5.4.99.27"/>
    </reaction>
</comment>
<evidence type="ECO:0000313" key="6">
    <source>
        <dbReference type="EMBL" id="QGA80108.1"/>
    </source>
</evidence>
<feature type="active site" description="Nucleophile" evidence="4">
    <location>
        <position position="98"/>
    </location>
</feature>
<dbReference type="Pfam" id="PF01142">
    <property type="entry name" value="TruD"/>
    <property type="match status" value="2"/>
</dbReference>
<dbReference type="PIRSF" id="PIRSF037016">
    <property type="entry name" value="Pseudouridin_synth_euk_prd"/>
    <property type="match status" value="1"/>
</dbReference>
<dbReference type="SUPFAM" id="SSF55120">
    <property type="entry name" value="Pseudouridine synthase"/>
    <property type="match status" value="1"/>
</dbReference>
<dbReference type="InterPro" id="IPR042214">
    <property type="entry name" value="TruD_catalytic"/>
</dbReference>
<name>A0A5Q0UEY1_9ARCH</name>
<dbReference type="PANTHER" id="PTHR13326">
    <property type="entry name" value="TRNA PSEUDOURIDINE SYNTHASE D"/>
    <property type="match status" value="1"/>
</dbReference>
<gene>
    <name evidence="4 6" type="primary">truD</name>
    <name evidence="6" type="ORF">LC1Nh_0204</name>
</gene>
<dbReference type="EMBL" id="CP040089">
    <property type="protein sequence ID" value="QGA80108.1"/>
    <property type="molecule type" value="Genomic_DNA"/>
</dbReference>
<dbReference type="KEGG" id="ncon:LC1Nh_0204"/>
<dbReference type="PROSITE" id="PS01268">
    <property type="entry name" value="UPF0024"/>
    <property type="match status" value="1"/>
</dbReference>
<evidence type="ECO:0000313" key="7">
    <source>
        <dbReference type="Proteomes" id="UP000377803"/>
    </source>
</evidence>
<keyword evidence="7" id="KW-1185">Reference proteome</keyword>
<dbReference type="InterPro" id="IPR001656">
    <property type="entry name" value="PsdUridine_synth_TruD"/>
</dbReference>
<dbReference type="GeneID" id="42364585"/>
<feature type="domain" description="TRUD" evidence="5">
    <location>
        <begin position="174"/>
        <end position="396"/>
    </location>
</feature>
<protein>
    <recommendedName>
        <fullName evidence="4">Probable tRNA pseudouridine synthase D</fullName>
        <ecNumber evidence="4">5.4.99.27</ecNumber>
    </recommendedName>
    <alternativeName>
        <fullName evidence="4">tRNA pseudouridine(13) synthase</fullName>
    </alternativeName>
    <alternativeName>
        <fullName evidence="4">tRNA pseudouridylate synthase D</fullName>
    </alternativeName>
    <alternativeName>
        <fullName evidence="4">tRNA-uridine isomerase D</fullName>
    </alternativeName>
</protein>
<dbReference type="InterPro" id="IPR020119">
    <property type="entry name" value="PsdUridine_synth_TruD_CS"/>
</dbReference>
<comment type="similarity">
    <text evidence="1 4">Belongs to the pseudouridine synthase TruD family.</text>
</comment>
<dbReference type="GO" id="GO:0160150">
    <property type="term" value="F:tRNA pseudouridine(13) synthase activity"/>
    <property type="evidence" value="ECO:0007669"/>
    <property type="project" value="UniProtKB-EC"/>
</dbReference>
<dbReference type="GO" id="GO:0003723">
    <property type="term" value="F:RNA binding"/>
    <property type="evidence" value="ECO:0007669"/>
    <property type="project" value="InterPro"/>
</dbReference>
<dbReference type="NCBIfam" id="TIGR00094">
    <property type="entry name" value="tRNA_TruD_broad"/>
    <property type="match status" value="1"/>
</dbReference>